<dbReference type="InterPro" id="IPR014718">
    <property type="entry name" value="GH-type_carb-bd"/>
</dbReference>
<evidence type="ECO:0000313" key="2">
    <source>
        <dbReference type="EMBL" id="RXH54367.1"/>
    </source>
</evidence>
<reference evidence="2 3" key="1">
    <citation type="submission" date="2018-11" db="EMBL/GenBank/DDBJ databases">
        <authorList>
            <person name="Mardanov A.V."/>
            <person name="Ravin N.V."/>
            <person name="Dedysh S.N."/>
        </authorList>
    </citation>
    <scope>NUCLEOTIDE SEQUENCE [LARGE SCALE GENOMIC DNA]</scope>
    <source>
        <strain evidence="2 3">AF10</strain>
    </source>
</reference>
<protein>
    <recommendedName>
        <fullName evidence="4">DUF4380 domain-containing protein</fullName>
    </recommendedName>
</protein>
<dbReference type="EMBL" id="RDSM01000004">
    <property type="protein sequence ID" value="RXH54367.1"/>
    <property type="molecule type" value="Genomic_DNA"/>
</dbReference>
<dbReference type="OrthoDB" id="5914937at2"/>
<evidence type="ECO:0000313" key="3">
    <source>
        <dbReference type="Proteomes" id="UP000289437"/>
    </source>
</evidence>
<comment type="caution">
    <text evidence="2">The sequence shown here is derived from an EMBL/GenBank/DDBJ whole genome shotgun (WGS) entry which is preliminary data.</text>
</comment>
<dbReference type="Proteomes" id="UP000289437">
    <property type="component" value="Unassembled WGS sequence"/>
</dbReference>
<keyword evidence="1" id="KW-0732">Signal</keyword>
<dbReference type="RefSeq" id="WP_128915263.1">
    <property type="nucleotide sequence ID" value="NZ_RDSM01000004.1"/>
</dbReference>
<accession>A0A4Q0SUH2</accession>
<sequence>MKHLLSLALALGPLAMYAQTPCSVHPVTYQGWEAQEVTNQWLKLTVVPQLGGRLMQVEFDGHPYLFVNPKFRGQYISPTEAKGGWINYGGDKIWPMPEGDQDDHHWVLASTAIDDLPYAFKVLSQGKECAVQLDGQPDTITGLQYSRTITISATSPEIHFHAVTKNAATHPIEWSVQSVSQYDLSDHTNPTDYNHDLYAYTPAKPNSTYPDGYHVRSGLADDPSFSIQKDLFQLHWKYFENEVWLDSPAGWLAVLDRQSHFGMIEHFTYIPAGNYPGKATTIFYKNGPGVRFDKQDHATIPDTTQLATPYYMEAEINSPIVKLAPNQTYAFDTTWSPIYTTGTPISVNPTGLVTQAFTATAEGTQLTLTGTVTAFAPGTLVLSYLNQRGAEIEKQTLGPIAVGVEAVIQQQGLTPPAGTKAIALKLVDQNNKDLGILARTDIRK</sequence>
<reference evidence="3" key="2">
    <citation type="submission" date="2019-02" db="EMBL/GenBank/DDBJ databases">
        <title>Granulicella sibirica sp. nov., a psychrotolerant acidobacterium isolated from an organic soil layer in forested tundra, West Siberia.</title>
        <authorList>
            <person name="Oshkin I.Y."/>
            <person name="Kulichevskaya I.S."/>
            <person name="Rijpstra W.I.C."/>
            <person name="Sinninghe Damste J.S."/>
            <person name="Rakitin A.L."/>
            <person name="Ravin N.V."/>
            <person name="Dedysh S.N."/>
        </authorList>
    </citation>
    <scope>NUCLEOTIDE SEQUENCE [LARGE SCALE GENOMIC DNA]</scope>
    <source>
        <strain evidence="3">AF10</strain>
    </source>
</reference>
<proteinExistence type="predicted"/>
<dbReference type="Gene3D" id="2.70.98.10">
    <property type="match status" value="1"/>
</dbReference>
<dbReference type="GO" id="GO:0030246">
    <property type="term" value="F:carbohydrate binding"/>
    <property type="evidence" value="ECO:0007669"/>
    <property type="project" value="InterPro"/>
</dbReference>
<gene>
    <name evidence="2" type="ORF">GRAN_4663</name>
</gene>
<evidence type="ECO:0000256" key="1">
    <source>
        <dbReference type="SAM" id="SignalP"/>
    </source>
</evidence>
<dbReference type="AlphaFoldDB" id="A0A4Q0SUH2"/>
<name>A0A4Q0SUH2_9BACT</name>
<feature type="chain" id="PRO_5020927571" description="DUF4380 domain-containing protein" evidence="1">
    <location>
        <begin position="19"/>
        <end position="444"/>
    </location>
</feature>
<keyword evidence="3" id="KW-1185">Reference proteome</keyword>
<organism evidence="2 3">
    <name type="scientific">Granulicella sibirica</name>
    <dbReference type="NCBI Taxonomy" id="2479048"/>
    <lineage>
        <taxon>Bacteria</taxon>
        <taxon>Pseudomonadati</taxon>
        <taxon>Acidobacteriota</taxon>
        <taxon>Terriglobia</taxon>
        <taxon>Terriglobales</taxon>
        <taxon>Acidobacteriaceae</taxon>
        <taxon>Granulicella</taxon>
    </lineage>
</organism>
<feature type="signal peptide" evidence="1">
    <location>
        <begin position="1"/>
        <end position="18"/>
    </location>
</feature>
<evidence type="ECO:0008006" key="4">
    <source>
        <dbReference type="Google" id="ProtNLM"/>
    </source>
</evidence>